<dbReference type="EMBL" id="DS680899">
    <property type="protein sequence ID" value="EEC04130.1"/>
    <property type="molecule type" value="Genomic_DNA"/>
</dbReference>
<evidence type="ECO:0000313" key="2">
    <source>
        <dbReference type="EnsemblMetazoa" id="ISCW016627-PA"/>
    </source>
</evidence>
<accession>B7PC08</accession>
<organism>
    <name type="scientific">Ixodes scapularis</name>
    <name type="common">Black-legged tick</name>
    <name type="synonym">Deer tick</name>
    <dbReference type="NCBI Taxonomy" id="6945"/>
    <lineage>
        <taxon>Eukaryota</taxon>
        <taxon>Metazoa</taxon>
        <taxon>Ecdysozoa</taxon>
        <taxon>Arthropoda</taxon>
        <taxon>Chelicerata</taxon>
        <taxon>Arachnida</taxon>
        <taxon>Acari</taxon>
        <taxon>Parasitiformes</taxon>
        <taxon>Ixodida</taxon>
        <taxon>Ixodoidea</taxon>
        <taxon>Ixodidae</taxon>
        <taxon>Ixodinae</taxon>
        <taxon>Ixodes</taxon>
    </lineage>
</organism>
<dbReference type="HOGENOM" id="CLU_2576490_0_0_1"/>
<dbReference type="AlphaFoldDB" id="B7PC08"/>
<evidence type="ECO:0000313" key="3">
    <source>
        <dbReference type="Proteomes" id="UP000001555"/>
    </source>
</evidence>
<sequence length="81" mass="9287">MPTVGRERPFGAGREPRTRLGVIPDPSSFLFFPFLARSIPWKEEPPSRSKRSAFQARQCRVDRRLRARGQRNGAVPWPLAL</sequence>
<dbReference type="EnsemblMetazoa" id="ISCW016627-RA">
    <property type="protein sequence ID" value="ISCW016627-PA"/>
    <property type="gene ID" value="ISCW016627"/>
</dbReference>
<gene>
    <name evidence="1" type="ORF">IscW_ISCW016627</name>
</gene>
<evidence type="ECO:0000313" key="1">
    <source>
        <dbReference type="EMBL" id="EEC04130.1"/>
    </source>
</evidence>
<dbReference type="VEuPathDB" id="VectorBase:ISCI016627"/>
<protein>
    <submittedName>
        <fullName evidence="1 2">Uncharacterized protein</fullName>
    </submittedName>
</protein>
<dbReference type="InParanoid" id="B7PC08"/>
<dbReference type="VEuPathDB" id="VectorBase:ISCW016627"/>
<proteinExistence type="predicted"/>
<reference evidence="2" key="2">
    <citation type="submission" date="2020-05" db="UniProtKB">
        <authorList>
            <consortium name="EnsemblMetazoa"/>
        </authorList>
    </citation>
    <scope>IDENTIFICATION</scope>
    <source>
        <strain evidence="2">wikel</strain>
    </source>
</reference>
<dbReference type="PaxDb" id="6945-B7PC08"/>
<reference evidence="1 3" key="1">
    <citation type="submission" date="2008-03" db="EMBL/GenBank/DDBJ databases">
        <title>Annotation of Ixodes scapularis.</title>
        <authorList>
            <consortium name="Ixodes scapularis Genome Project Consortium"/>
            <person name="Caler E."/>
            <person name="Hannick L.I."/>
            <person name="Bidwell S."/>
            <person name="Joardar V."/>
            <person name="Thiagarajan M."/>
            <person name="Amedeo P."/>
            <person name="Galinsky K.J."/>
            <person name="Schobel S."/>
            <person name="Inman J."/>
            <person name="Hostetler J."/>
            <person name="Miller J."/>
            <person name="Hammond M."/>
            <person name="Megy K."/>
            <person name="Lawson D."/>
            <person name="Kodira C."/>
            <person name="Sutton G."/>
            <person name="Meyer J."/>
            <person name="Hill C.A."/>
            <person name="Birren B."/>
            <person name="Nene V."/>
            <person name="Collins F."/>
            <person name="Alarcon-Chaidez F."/>
            <person name="Wikel S."/>
            <person name="Strausberg R."/>
        </authorList>
    </citation>
    <scope>NUCLEOTIDE SEQUENCE [LARGE SCALE GENOMIC DNA]</scope>
    <source>
        <strain evidence="3">Wikel</strain>
        <strain evidence="1">Wikel colony</strain>
    </source>
</reference>
<dbReference type="EMBL" id="ABJB010866482">
    <property type="status" value="NOT_ANNOTATED_CDS"/>
    <property type="molecule type" value="Genomic_DNA"/>
</dbReference>
<dbReference type="Proteomes" id="UP000001555">
    <property type="component" value="Unassembled WGS sequence"/>
</dbReference>
<keyword evidence="3" id="KW-1185">Reference proteome</keyword>
<name>B7PC08_IXOSC</name>